<reference evidence="1" key="2">
    <citation type="journal article" date="2015" name="Data Brief">
        <title>Shoot transcriptome of the giant reed, Arundo donax.</title>
        <authorList>
            <person name="Barrero R.A."/>
            <person name="Guerrero F.D."/>
            <person name="Moolhuijzen P."/>
            <person name="Goolsby J.A."/>
            <person name="Tidwell J."/>
            <person name="Bellgard S.E."/>
            <person name="Bellgard M.I."/>
        </authorList>
    </citation>
    <scope>NUCLEOTIDE SEQUENCE</scope>
    <source>
        <tissue evidence="1">Shoot tissue taken approximately 20 cm above the soil surface</tissue>
    </source>
</reference>
<name>A0A0A9F5U8_ARUDO</name>
<accession>A0A0A9F5U8</accession>
<reference evidence="1" key="1">
    <citation type="submission" date="2014-09" db="EMBL/GenBank/DDBJ databases">
        <authorList>
            <person name="Magalhaes I.L.F."/>
            <person name="Oliveira U."/>
            <person name="Santos F.R."/>
            <person name="Vidigal T.H.D.A."/>
            <person name="Brescovit A.D."/>
            <person name="Santos A.J."/>
        </authorList>
    </citation>
    <scope>NUCLEOTIDE SEQUENCE</scope>
    <source>
        <tissue evidence="1">Shoot tissue taken approximately 20 cm above the soil surface</tissue>
    </source>
</reference>
<sequence length="33" mass="3898">MLCTKRYTGKITFLLWLTIVTIDKHPLFLSVNM</sequence>
<proteinExistence type="predicted"/>
<evidence type="ECO:0000313" key="1">
    <source>
        <dbReference type="EMBL" id="JAE08420.1"/>
    </source>
</evidence>
<dbReference type="EMBL" id="GBRH01189476">
    <property type="protein sequence ID" value="JAE08420.1"/>
    <property type="molecule type" value="Transcribed_RNA"/>
</dbReference>
<organism evidence="1">
    <name type="scientific">Arundo donax</name>
    <name type="common">Giant reed</name>
    <name type="synonym">Donax arundinaceus</name>
    <dbReference type="NCBI Taxonomy" id="35708"/>
    <lineage>
        <taxon>Eukaryota</taxon>
        <taxon>Viridiplantae</taxon>
        <taxon>Streptophyta</taxon>
        <taxon>Embryophyta</taxon>
        <taxon>Tracheophyta</taxon>
        <taxon>Spermatophyta</taxon>
        <taxon>Magnoliopsida</taxon>
        <taxon>Liliopsida</taxon>
        <taxon>Poales</taxon>
        <taxon>Poaceae</taxon>
        <taxon>PACMAD clade</taxon>
        <taxon>Arundinoideae</taxon>
        <taxon>Arundineae</taxon>
        <taxon>Arundo</taxon>
    </lineage>
</organism>
<protein>
    <submittedName>
        <fullName evidence="1">Uncharacterized protein</fullName>
    </submittedName>
</protein>
<dbReference type="AlphaFoldDB" id="A0A0A9F5U8"/>